<feature type="domain" description="Thiolase N-terminal" evidence="7">
    <location>
        <begin position="5"/>
        <end position="264"/>
    </location>
</feature>
<dbReference type="Pfam" id="PF02803">
    <property type="entry name" value="Thiolase_C"/>
    <property type="match status" value="1"/>
</dbReference>
<dbReference type="EMBL" id="PDDX01000001">
    <property type="protein sequence ID" value="PHI28938.1"/>
    <property type="molecule type" value="Genomic_DNA"/>
</dbReference>
<dbReference type="PROSITE" id="PS00098">
    <property type="entry name" value="THIOLASE_1"/>
    <property type="match status" value="1"/>
</dbReference>
<dbReference type="OrthoDB" id="8951704at2"/>
<dbReference type="Proteomes" id="UP000224974">
    <property type="component" value="Unassembled WGS sequence"/>
</dbReference>
<evidence type="ECO:0000256" key="5">
    <source>
        <dbReference type="RuleBase" id="RU003557"/>
    </source>
</evidence>
<dbReference type="STRING" id="1111728.GCA_000427805_01234"/>
<keyword evidence="6" id="KW-1133">Transmembrane helix</keyword>
<proteinExistence type="inferred from homology"/>
<keyword evidence="6" id="KW-0812">Transmembrane</keyword>
<dbReference type="FunFam" id="3.40.47.10:FF:000010">
    <property type="entry name" value="Acetyl-CoA acetyltransferase (Thiolase)"/>
    <property type="match status" value="1"/>
</dbReference>
<dbReference type="PROSITE" id="PS00737">
    <property type="entry name" value="THIOLASE_2"/>
    <property type="match status" value="1"/>
</dbReference>
<feature type="active site" description="Proton acceptor" evidence="4">
    <location>
        <position position="389"/>
    </location>
</feature>
<reference evidence="10 12" key="3">
    <citation type="submission" date="2019-03" db="EMBL/GenBank/DDBJ databases">
        <authorList>
            <consortium name="Pathogen Informatics"/>
        </authorList>
    </citation>
    <scope>NUCLEOTIDE SEQUENCE [LARGE SCALE GENOMIC DNA]</scope>
    <source>
        <strain evidence="10 12">NCTC12282</strain>
    </source>
</reference>
<evidence type="ECO:0000313" key="12">
    <source>
        <dbReference type="Proteomes" id="UP000373449"/>
    </source>
</evidence>
<dbReference type="EC" id="2.3.1.9" evidence="9 10"/>
<dbReference type="SUPFAM" id="SSF53901">
    <property type="entry name" value="Thiolase-like"/>
    <property type="match status" value="2"/>
</dbReference>
<dbReference type="InterPro" id="IPR020613">
    <property type="entry name" value="Thiolase_CS"/>
</dbReference>
<accession>A0A2C6DF78</accession>
<dbReference type="PROSITE" id="PS00099">
    <property type="entry name" value="THIOLASE_3"/>
    <property type="match status" value="1"/>
</dbReference>
<feature type="domain" description="Thiolase C-terminal" evidence="8">
    <location>
        <begin position="272"/>
        <end position="401"/>
    </location>
</feature>
<dbReference type="Gene3D" id="3.40.47.10">
    <property type="match status" value="2"/>
</dbReference>
<dbReference type="Proteomes" id="UP000373449">
    <property type="component" value="Unassembled WGS sequence"/>
</dbReference>
<evidence type="ECO:0000256" key="6">
    <source>
        <dbReference type="SAM" id="Phobius"/>
    </source>
</evidence>
<protein>
    <submittedName>
        <fullName evidence="9">Acetyl-CoA C-acetyltransferase</fullName>
    </submittedName>
    <submittedName>
        <fullName evidence="10">Acetyl-CoA acetyltransferase</fullName>
        <ecNumber evidence="9 10">2.3.1.9</ecNumber>
    </submittedName>
</protein>
<dbReference type="InterPro" id="IPR020615">
    <property type="entry name" value="Thiolase_acyl_enz_int_AS"/>
</dbReference>
<comment type="similarity">
    <text evidence="1 5">Belongs to the thiolase-like superfamily. Thiolase family.</text>
</comment>
<sequence length="403" mass="42480">MTNKVYIVAANRAAIGSFCGTLSALPAYEIAAQVMRKTLERSAIKPEWLDEVIVGNVLSAGQGQGPGRQAALIAGIPNQVPAYTLNMLCGSGMKTIMDAASHIKAGDADLVMAAGMENMSASPFLMPGKVRNGVKMGNITMEDSMLVDGLTDALSHIHMGVTAENIAEKHHISRQEQDLFALASQQKAAAAQEDGKFRDEIIPITIETRKGTITFDSDEYIKPFTTLADMEKLRPAFKKEGGSVTAANASGLNDSACAVIVASEKAVKQYGLKPLAEIVSYAQAGVDPKVMGLGPVSAIAKALKNAGMRLQDMELIELNEAFAAQSLGVLRELSVEHGCSVDDILQHTNVNGGAIALGHPLGASGGRITVSLLYEMKRRNNQYGLASLCIGGGMGVAIVIKNI</sequence>
<feature type="transmembrane region" description="Helical" evidence="6">
    <location>
        <begin position="383"/>
        <end position="400"/>
    </location>
</feature>
<evidence type="ECO:0000259" key="8">
    <source>
        <dbReference type="Pfam" id="PF02803"/>
    </source>
</evidence>
<dbReference type="EMBL" id="CAADJA010000002">
    <property type="protein sequence ID" value="VFS47063.1"/>
    <property type="molecule type" value="Genomic_DNA"/>
</dbReference>
<dbReference type="InterPro" id="IPR020616">
    <property type="entry name" value="Thiolase_N"/>
</dbReference>
<dbReference type="RefSeq" id="WP_029094338.1">
    <property type="nucleotide sequence ID" value="NZ_CAADJA010000002.1"/>
</dbReference>
<evidence type="ECO:0000256" key="3">
    <source>
        <dbReference type="ARBA" id="ARBA00023315"/>
    </source>
</evidence>
<evidence type="ECO:0000313" key="10">
    <source>
        <dbReference type="EMBL" id="VFS47063.1"/>
    </source>
</evidence>
<dbReference type="InterPro" id="IPR020610">
    <property type="entry name" value="Thiolase_AS"/>
</dbReference>
<dbReference type="PANTHER" id="PTHR18919:SF107">
    <property type="entry name" value="ACETYL-COA ACETYLTRANSFERASE, CYTOSOLIC"/>
    <property type="match status" value="1"/>
</dbReference>
<feature type="active site" description="Proton acceptor" evidence="4">
    <location>
        <position position="359"/>
    </location>
</feature>
<gene>
    <name evidence="10" type="primary">thlA_4</name>
    <name evidence="9" type="ORF">CRN84_06230</name>
    <name evidence="10" type="ORF">NCTC12282_01997</name>
</gene>
<dbReference type="NCBIfam" id="TIGR01930">
    <property type="entry name" value="AcCoA-C-Actrans"/>
    <property type="match status" value="1"/>
</dbReference>
<dbReference type="InterPro" id="IPR016039">
    <property type="entry name" value="Thiolase-like"/>
</dbReference>
<dbReference type="AlphaFoldDB" id="A0A2C6DF78"/>
<evidence type="ECO:0000313" key="11">
    <source>
        <dbReference type="Proteomes" id="UP000224974"/>
    </source>
</evidence>
<dbReference type="PIRSF" id="PIRSF000429">
    <property type="entry name" value="Ac-CoA_Ac_transf"/>
    <property type="match status" value="1"/>
</dbReference>
<dbReference type="InterPro" id="IPR020617">
    <property type="entry name" value="Thiolase_C"/>
</dbReference>
<keyword evidence="3 5" id="KW-0012">Acyltransferase</keyword>
<dbReference type="GO" id="GO:0003985">
    <property type="term" value="F:acetyl-CoA C-acetyltransferase activity"/>
    <property type="evidence" value="ECO:0007669"/>
    <property type="project" value="UniProtKB-EC"/>
</dbReference>
<dbReference type="GO" id="GO:0044281">
    <property type="term" value="P:small molecule metabolic process"/>
    <property type="evidence" value="ECO:0007669"/>
    <property type="project" value="UniProtKB-ARBA"/>
</dbReference>
<name>A0A2C6DF78_9GAMM</name>
<dbReference type="InterPro" id="IPR002155">
    <property type="entry name" value="Thiolase"/>
</dbReference>
<evidence type="ECO:0000256" key="4">
    <source>
        <dbReference type="PIRSR" id="PIRSR000429-1"/>
    </source>
</evidence>
<dbReference type="CDD" id="cd00751">
    <property type="entry name" value="thiolase"/>
    <property type="match status" value="1"/>
</dbReference>
<reference evidence="11" key="1">
    <citation type="submission" date="2017-09" db="EMBL/GenBank/DDBJ databases">
        <title>FDA dAtabase for Regulatory Grade micrObial Sequences (FDA-ARGOS): Supporting development and validation of Infectious Disease Dx tests.</title>
        <authorList>
            <person name="Minogue T."/>
            <person name="Wolcott M."/>
            <person name="Wasieloski L."/>
            <person name="Aguilar W."/>
            <person name="Moore D."/>
            <person name="Tallon L."/>
            <person name="Sadzewicz L."/>
            <person name="Ott S."/>
            <person name="Zhao X."/>
            <person name="Nagaraj S."/>
            <person name="Vavikolanu K."/>
            <person name="Aluvathingal J."/>
            <person name="Nadendla S."/>
            <person name="Sichtig H."/>
        </authorList>
    </citation>
    <scope>NUCLEOTIDE SEQUENCE [LARGE SCALE GENOMIC DNA]</scope>
    <source>
        <strain evidence="11">FDAARGOS_387</strain>
    </source>
</reference>
<keyword evidence="6" id="KW-0472">Membrane</keyword>
<reference evidence="9" key="2">
    <citation type="submission" date="2017-09" db="EMBL/GenBank/DDBJ databases">
        <title>FDA dAtabase for Regulatory Grade micrObial Sequences (FDA-ARGOS): Supporting development and validation of Infectious Disease Dx tests.</title>
        <authorList>
            <person name="Minogue T."/>
            <person name="Wolcott M."/>
            <person name="Wasieloski L."/>
            <person name="Aguilar W."/>
            <person name="Moore D."/>
            <person name="Tallon L.J."/>
            <person name="Sadzewicz L."/>
            <person name="Ott S."/>
            <person name="Zhao X."/>
            <person name="Nagaraj S."/>
            <person name="Vavikolanu K."/>
            <person name="Aluvathingal J."/>
            <person name="Nadendla S."/>
            <person name="Sichtig H."/>
        </authorList>
    </citation>
    <scope>NUCLEOTIDE SEQUENCE</scope>
    <source>
        <strain evidence="9">FDAARGOS_387</strain>
    </source>
</reference>
<keyword evidence="2 5" id="KW-0808">Transferase</keyword>
<feature type="active site" description="Acyl-thioester intermediate" evidence="4">
    <location>
        <position position="89"/>
    </location>
</feature>
<dbReference type="Pfam" id="PF00108">
    <property type="entry name" value="Thiolase_N"/>
    <property type="match status" value="1"/>
</dbReference>
<keyword evidence="11" id="KW-1185">Reference proteome</keyword>
<organism evidence="9 11">
    <name type="scientific">Budvicia aquatica</name>
    <dbReference type="NCBI Taxonomy" id="82979"/>
    <lineage>
        <taxon>Bacteria</taxon>
        <taxon>Pseudomonadati</taxon>
        <taxon>Pseudomonadota</taxon>
        <taxon>Gammaproteobacteria</taxon>
        <taxon>Enterobacterales</taxon>
        <taxon>Budviciaceae</taxon>
        <taxon>Budvicia</taxon>
    </lineage>
</organism>
<dbReference type="PANTHER" id="PTHR18919">
    <property type="entry name" value="ACETYL-COA C-ACYLTRANSFERASE"/>
    <property type="match status" value="1"/>
</dbReference>
<evidence type="ECO:0000259" key="7">
    <source>
        <dbReference type="Pfam" id="PF00108"/>
    </source>
</evidence>
<evidence type="ECO:0000256" key="1">
    <source>
        <dbReference type="ARBA" id="ARBA00010982"/>
    </source>
</evidence>
<evidence type="ECO:0000256" key="2">
    <source>
        <dbReference type="ARBA" id="ARBA00022679"/>
    </source>
</evidence>
<evidence type="ECO:0000313" key="9">
    <source>
        <dbReference type="EMBL" id="PHI28938.1"/>
    </source>
</evidence>